<evidence type="ECO:0000256" key="1">
    <source>
        <dbReference type="SAM" id="MobiDB-lite"/>
    </source>
</evidence>
<organism evidence="2">
    <name type="scientific">Arundo donax</name>
    <name type="common">Giant reed</name>
    <name type="synonym">Donax arundinaceus</name>
    <dbReference type="NCBI Taxonomy" id="35708"/>
    <lineage>
        <taxon>Eukaryota</taxon>
        <taxon>Viridiplantae</taxon>
        <taxon>Streptophyta</taxon>
        <taxon>Embryophyta</taxon>
        <taxon>Tracheophyta</taxon>
        <taxon>Spermatophyta</taxon>
        <taxon>Magnoliopsida</taxon>
        <taxon>Liliopsida</taxon>
        <taxon>Poales</taxon>
        <taxon>Poaceae</taxon>
        <taxon>PACMAD clade</taxon>
        <taxon>Arundinoideae</taxon>
        <taxon>Arundineae</taxon>
        <taxon>Arundo</taxon>
    </lineage>
</organism>
<protein>
    <submittedName>
        <fullName evidence="2">Uncharacterized protein</fullName>
    </submittedName>
</protein>
<feature type="region of interest" description="Disordered" evidence="1">
    <location>
        <begin position="1"/>
        <end position="70"/>
    </location>
</feature>
<name>A0A0A8Z559_ARUDO</name>
<dbReference type="AlphaFoldDB" id="A0A0A8Z559"/>
<dbReference type="EMBL" id="GBRH01263964">
    <property type="protein sequence ID" value="JAD33931.1"/>
    <property type="molecule type" value="Transcribed_RNA"/>
</dbReference>
<sequence>MQHKHGQSYTHGNTGSSYTVKSTRRFLIVKQVKTPTMGGNARRLRPCCGSGQHRPGQDQTRVAVEDKGSS</sequence>
<accession>A0A0A8Z559</accession>
<proteinExistence type="predicted"/>
<feature type="compositionally biased region" description="Polar residues" evidence="1">
    <location>
        <begin position="7"/>
        <end position="21"/>
    </location>
</feature>
<reference evidence="2" key="1">
    <citation type="submission" date="2014-09" db="EMBL/GenBank/DDBJ databases">
        <authorList>
            <person name="Magalhaes I.L.F."/>
            <person name="Oliveira U."/>
            <person name="Santos F.R."/>
            <person name="Vidigal T.H.D.A."/>
            <person name="Brescovit A.D."/>
            <person name="Santos A.J."/>
        </authorList>
    </citation>
    <scope>NUCLEOTIDE SEQUENCE</scope>
    <source>
        <tissue evidence="2">Shoot tissue taken approximately 20 cm above the soil surface</tissue>
    </source>
</reference>
<reference evidence="2" key="2">
    <citation type="journal article" date="2015" name="Data Brief">
        <title>Shoot transcriptome of the giant reed, Arundo donax.</title>
        <authorList>
            <person name="Barrero R.A."/>
            <person name="Guerrero F.D."/>
            <person name="Moolhuijzen P."/>
            <person name="Goolsby J.A."/>
            <person name="Tidwell J."/>
            <person name="Bellgard S.E."/>
            <person name="Bellgard M.I."/>
        </authorList>
    </citation>
    <scope>NUCLEOTIDE SEQUENCE</scope>
    <source>
        <tissue evidence="2">Shoot tissue taken approximately 20 cm above the soil surface</tissue>
    </source>
</reference>
<evidence type="ECO:0000313" key="2">
    <source>
        <dbReference type="EMBL" id="JAD33931.1"/>
    </source>
</evidence>